<name>A0AAD4G9R1_BOLED</name>
<sequence>LTAVIDGSQNPSHHVLASRALVRVRLQQWDAALADAEMAIDNQPSVIAYIAKSLAHIGNEEKHKGYRACDIAFERFHSTHVTFLLLIKV</sequence>
<organism evidence="1 2">
    <name type="scientific">Boletus edulis BED1</name>
    <dbReference type="NCBI Taxonomy" id="1328754"/>
    <lineage>
        <taxon>Eukaryota</taxon>
        <taxon>Fungi</taxon>
        <taxon>Dikarya</taxon>
        <taxon>Basidiomycota</taxon>
        <taxon>Agaricomycotina</taxon>
        <taxon>Agaricomycetes</taxon>
        <taxon>Agaricomycetidae</taxon>
        <taxon>Boletales</taxon>
        <taxon>Boletineae</taxon>
        <taxon>Boletaceae</taxon>
        <taxon>Boletoideae</taxon>
        <taxon>Boletus</taxon>
    </lineage>
</organism>
<evidence type="ECO:0000313" key="1">
    <source>
        <dbReference type="EMBL" id="KAF8432946.1"/>
    </source>
</evidence>
<dbReference type="EMBL" id="WHUW01000037">
    <property type="protein sequence ID" value="KAF8432946.1"/>
    <property type="molecule type" value="Genomic_DNA"/>
</dbReference>
<dbReference type="SUPFAM" id="SSF48452">
    <property type="entry name" value="TPR-like"/>
    <property type="match status" value="1"/>
</dbReference>
<keyword evidence="2" id="KW-1185">Reference proteome</keyword>
<proteinExistence type="predicted"/>
<comment type="caution">
    <text evidence="1">The sequence shown here is derived from an EMBL/GenBank/DDBJ whole genome shotgun (WGS) entry which is preliminary data.</text>
</comment>
<feature type="non-terminal residue" evidence="1">
    <location>
        <position position="89"/>
    </location>
</feature>
<accession>A0AAD4G9R1</accession>
<feature type="non-terminal residue" evidence="1">
    <location>
        <position position="1"/>
    </location>
</feature>
<reference evidence="1" key="2">
    <citation type="journal article" date="2020" name="Nat. Commun.">
        <title>Large-scale genome sequencing of mycorrhizal fungi provides insights into the early evolution of symbiotic traits.</title>
        <authorList>
            <person name="Miyauchi S."/>
            <person name="Kiss E."/>
            <person name="Kuo A."/>
            <person name="Drula E."/>
            <person name="Kohler A."/>
            <person name="Sanchez-Garcia M."/>
            <person name="Morin E."/>
            <person name="Andreopoulos B."/>
            <person name="Barry K.W."/>
            <person name="Bonito G."/>
            <person name="Buee M."/>
            <person name="Carver A."/>
            <person name="Chen C."/>
            <person name="Cichocki N."/>
            <person name="Clum A."/>
            <person name="Culley D."/>
            <person name="Crous P.W."/>
            <person name="Fauchery L."/>
            <person name="Girlanda M."/>
            <person name="Hayes R.D."/>
            <person name="Keri Z."/>
            <person name="LaButti K."/>
            <person name="Lipzen A."/>
            <person name="Lombard V."/>
            <person name="Magnuson J."/>
            <person name="Maillard F."/>
            <person name="Murat C."/>
            <person name="Nolan M."/>
            <person name="Ohm R.A."/>
            <person name="Pangilinan J."/>
            <person name="Pereira M.F."/>
            <person name="Perotto S."/>
            <person name="Peter M."/>
            <person name="Pfister S."/>
            <person name="Riley R."/>
            <person name="Sitrit Y."/>
            <person name="Stielow J.B."/>
            <person name="Szollosi G."/>
            <person name="Zifcakova L."/>
            <person name="Stursova M."/>
            <person name="Spatafora J.W."/>
            <person name="Tedersoo L."/>
            <person name="Vaario L.M."/>
            <person name="Yamada A."/>
            <person name="Yan M."/>
            <person name="Wang P."/>
            <person name="Xu J."/>
            <person name="Bruns T."/>
            <person name="Baldrian P."/>
            <person name="Vilgalys R."/>
            <person name="Dunand C."/>
            <person name="Henrissat B."/>
            <person name="Grigoriev I.V."/>
            <person name="Hibbett D."/>
            <person name="Nagy L.G."/>
            <person name="Martin F.M."/>
        </authorList>
    </citation>
    <scope>NUCLEOTIDE SEQUENCE</scope>
    <source>
        <strain evidence="1">BED1</strain>
    </source>
</reference>
<protein>
    <submittedName>
        <fullName evidence="1">Uncharacterized protein</fullName>
    </submittedName>
</protein>
<dbReference type="Proteomes" id="UP001194468">
    <property type="component" value="Unassembled WGS sequence"/>
</dbReference>
<gene>
    <name evidence="1" type="ORF">L210DRAFT_830973</name>
</gene>
<dbReference type="Gene3D" id="1.25.40.10">
    <property type="entry name" value="Tetratricopeptide repeat domain"/>
    <property type="match status" value="1"/>
</dbReference>
<dbReference type="AlphaFoldDB" id="A0AAD4G9R1"/>
<reference evidence="1" key="1">
    <citation type="submission" date="2019-10" db="EMBL/GenBank/DDBJ databases">
        <authorList>
            <consortium name="DOE Joint Genome Institute"/>
            <person name="Kuo A."/>
            <person name="Miyauchi S."/>
            <person name="Kiss E."/>
            <person name="Drula E."/>
            <person name="Kohler A."/>
            <person name="Sanchez-Garcia M."/>
            <person name="Andreopoulos B."/>
            <person name="Barry K.W."/>
            <person name="Bonito G."/>
            <person name="Buee M."/>
            <person name="Carver A."/>
            <person name="Chen C."/>
            <person name="Cichocki N."/>
            <person name="Clum A."/>
            <person name="Culley D."/>
            <person name="Crous P.W."/>
            <person name="Fauchery L."/>
            <person name="Girlanda M."/>
            <person name="Hayes R."/>
            <person name="Keri Z."/>
            <person name="LaButti K."/>
            <person name="Lipzen A."/>
            <person name="Lombard V."/>
            <person name="Magnuson J."/>
            <person name="Maillard F."/>
            <person name="Morin E."/>
            <person name="Murat C."/>
            <person name="Nolan M."/>
            <person name="Ohm R."/>
            <person name="Pangilinan J."/>
            <person name="Pereira M."/>
            <person name="Perotto S."/>
            <person name="Peter M."/>
            <person name="Riley R."/>
            <person name="Sitrit Y."/>
            <person name="Stielow B."/>
            <person name="Szollosi G."/>
            <person name="Zifcakova L."/>
            <person name="Stursova M."/>
            <person name="Spatafora J.W."/>
            <person name="Tedersoo L."/>
            <person name="Vaario L.-M."/>
            <person name="Yamada A."/>
            <person name="Yan M."/>
            <person name="Wang P."/>
            <person name="Xu J."/>
            <person name="Bruns T."/>
            <person name="Baldrian P."/>
            <person name="Vilgalys R."/>
            <person name="Henrissat B."/>
            <person name="Grigoriev I.V."/>
            <person name="Hibbett D."/>
            <person name="Nagy L.G."/>
            <person name="Martin F.M."/>
        </authorList>
    </citation>
    <scope>NUCLEOTIDE SEQUENCE</scope>
    <source>
        <strain evidence="1">BED1</strain>
    </source>
</reference>
<dbReference type="InterPro" id="IPR011990">
    <property type="entry name" value="TPR-like_helical_dom_sf"/>
</dbReference>
<evidence type="ECO:0000313" key="2">
    <source>
        <dbReference type="Proteomes" id="UP001194468"/>
    </source>
</evidence>